<name>A0AAW4U2X6_9FIRM</name>
<reference evidence="1" key="1">
    <citation type="submission" date="2021-10" db="EMBL/GenBank/DDBJ databases">
        <title>Collection of gut derived symbiotic bacterial strains cultured from healthy donors.</title>
        <authorList>
            <person name="Lin H."/>
            <person name="Littmann E."/>
            <person name="Claire K."/>
            <person name="Pamer E."/>
        </authorList>
    </citation>
    <scope>NUCLEOTIDE SEQUENCE</scope>
    <source>
        <strain evidence="1">MSK.7.16</strain>
    </source>
</reference>
<organism evidence="1 2">
    <name type="scientific">Megamonas funiformis</name>
    <dbReference type="NCBI Taxonomy" id="437897"/>
    <lineage>
        <taxon>Bacteria</taxon>
        <taxon>Bacillati</taxon>
        <taxon>Bacillota</taxon>
        <taxon>Negativicutes</taxon>
        <taxon>Selenomonadales</taxon>
        <taxon>Selenomonadaceae</taxon>
        <taxon>Megamonas</taxon>
    </lineage>
</organism>
<dbReference type="AlphaFoldDB" id="A0AAW4U2X6"/>
<proteinExistence type="predicted"/>
<dbReference type="RefSeq" id="WP_117464307.1">
    <property type="nucleotide sequence ID" value="NZ_DAWDVP010000044.1"/>
</dbReference>
<gene>
    <name evidence="1" type="ORF">LIY65_09200</name>
</gene>
<protein>
    <submittedName>
        <fullName evidence="1">DUF2589 domain-containing protein</fullName>
    </submittedName>
</protein>
<dbReference type="Pfam" id="PF11655">
    <property type="entry name" value="DUF2589"/>
    <property type="match status" value="1"/>
</dbReference>
<comment type="caution">
    <text evidence="1">The sequence shown here is derived from an EMBL/GenBank/DDBJ whole genome shotgun (WGS) entry which is preliminary data.</text>
</comment>
<accession>A0AAW4U2X6</accession>
<dbReference type="EMBL" id="JAJCGD010000027">
    <property type="protein sequence ID" value="MCB6828868.1"/>
    <property type="molecule type" value="Genomic_DNA"/>
</dbReference>
<evidence type="ECO:0000313" key="1">
    <source>
        <dbReference type="EMBL" id="MCB6828868.1"/>
    </source>
</evidence>
<dbReference type="Proteomes" id="UP001198190">
    <property type="component" value="Unassembled WGS sequence"/>
</dbReference>
<dbReference type="InterPro" id="IPR024510">
    <property type="entry name" value="DUF2589"/>
</dbReference>
<sequence length="146" mass="16669">MANINLSELFTQIGLSMQEAQQKIEQFNYLTFINQFKNVNNSNDENSSILVPKTQQFSFKINDTTQILDVPIITLFNHNNLNLSEVKVSLNIKNFISNNKLLNIEVGSNQNNNESNTNEGTIEIIFKKDTTNEGIARIKQEAIKQF</sequence>
<evidence type="ECO:0000313" key="2">
    <source>
        <dbReference type="Proteomes" id="UP001198190"/>
    </source>
</evidence>